<dbReference type="PRINTS" id="PR00722">
    <property type="entry name" value="CHYMOTRYPSIN"/>
</dbReference>
<dbReference type="PROSITE" id="PS50240">
    <property type="entry name" value="TRYPSIN_DOM"/>
    <property type="match status" value="1"/>
</dbReference>
<dbReference type="PANTHER" id="PTHR24252:SF7">
    <property type="entry name" value="HYALIN"/>
    <property type="match status" value="1"/>
</dbReference>
<protein>
    <recommendedName>
        <fullName evidence="3">Peptidase S1 domain-containing protein</fullName>
    </recommendedName>
</protein>
<evidence type="ECO:0000259" key="3">
    <source>
        <dbReference type="PROSITE" id="PS50240"/>
    </source>
</evidence>
<feature type="domain" description="Peptidase S1" evidence="3">
    <location>
        <begin position="1"/>
        <end position="158"/>
    </location>
</feature>
<evidence type="ECO:0000256" key="1">
    <source>
        <dbReference type="ARBA" id="ARBA00023157"/>
    </source>
</evidence>
<dbReference type="InterPro" id="IPR009003">
    <property type="entry name" value="Peptidase_S1_PA"/>
</dbReference>
<reference evidence="4 5" key="1">
    <citation type="submission" date="2024-05" db="EMBL/GenBank/DDBJ databases">
        <authorList>
            <person name="Wallberg A."/>
        </authorList>
    </citation>
    <scope>NUCLEOTIDE SEQUENCE [LARGE SCALE GENOMIC DNA]</scope>
</reference>
<proteinExistence type="inferred from homology"/>
<dbReference type="FunFam" id="2.40.10.10:FF:000002">
    <property type="entry name" value="Transmembrane protease serine"/>
    <property type="match status" value="1"/>
</dbReference>
<keyword evidence="1" id="KW-1015">Disulfide bond</keyword>
<dbReference type="EMBL" id="CAXKWB010099920">
    <property type="protein sequence ID" value="CAL4223885.1"/>
    <property type="molecule type" value="Genomic_DNA"/>
</dbReference>
<dbReference type="AlphaFoldDB" id="A0AAV2SQS7"/>
<dbReference type="Proteomes" id="UP001497623">
    <property type="component" value="Unassembled WGS sequence"/>
</dbReference>
<dbReference type="CDD" id="cd00190">
    <property type="entry name" value="Tryp_SPc"/>
    <property type="match status" value="1"/>
</dbReference>
<feature type="non-terminal residue" evidence="4">
    <location>
        <position position="184"/>
    </location>
</feature>
<evidence type="ECO:0000313" key="5">
    <source>
        <dbReference type="Proteomes" id="UP001497623"/>
    </source>
</evidence>
<sequence length="184" mass="19721">ILMHPDYTSVYENDIALIKLATPLTFDPDSNKVAPICPPSTTDLYETVHAIVTGWGTLSHGGLTSATLQEVVVPTMSNRKCRSKYGSQIKDNMICAGYTKGGKDSCQVDSGGPLITADGSYYRQIGVVSWGYGCAMPRYPGVYARVNSNLDWITTSISGTSWCEPNTTPGVVTPEPTAEPSDCS</sequence>
<comment type="similarity">
    <text evidence="2">Belongs to the peptidase S1 family. CLIP subfamily.</text>
</comment>
<feature type="non-terminal residue" evidence="4">
    <location>
        <position position="1"/>
    </location>
</feature>
<dbReference type="InterPro" id="IPR001254">
    <property type="entry name" value="Trypsin_dom"/>
</dbReference>
<dbReference type="GO" id="GO:0004252">
    <property type="term" value="F:serine-type endopeptidase activity"/>
    <property type="evidence" value="ECO:0007669"/>
    <property type="project" value="InterPro"/>
</dbReference>
<dbReference type="SUPFAM" id="SSF50494">
    <property type="entry name" value="Trypsin-like serine proteases"/>
    <property type="match status" value="1"/>
</dbReference>
<dbReference type="PANTHER" id="PTHR24252">
    <property type="entry name" value="ACROSIN-RELATED"/>
    <property type="match status" value="1"/>
</dbReference>
<evidence type="ECO:0000313" key="4">
    <source>
        <dbReference type="EMBL" id="CAL4223885.1"/>
    </source>
</evidence>
<gene>
    <name evidence="4" type="ORF">MNOR_LOCUS39283</name>
</gene>
<dbReference type="GO" id="GO:0006508">
    <property type="term" value="P:proteolysis"/>
    <property type="evidence" value="ECO:0007669"/>
    <property type="project" value="InterPro"/>
</dbReference>
<comment type="caution">
    <text evidence="4">The sequence shown here is derived from an EMBL/GenBank/DDBJ whole genome shotgun (WGS) entry which is preliminary data.</text>
</comment>
<dbReference type="Pfam" id="PF00089">
    <property type="entry name" value="Trypsin"/>
    <property type="match status" value="1"/>
</dbReference>
<evidence type="ECO:0000256" key="2">
    <source>
        <dbReference type="ARBA" id="ARBA00024195"/>
    </source>
</evidence>
<dbReference type="Gene3D" id="2.40.10.10">
    <property type="entry name" value="Trypsin-like serine proteases"/>
    <property type="match status" value="1"/>
</dbReference>
<keyword evidence="5" id="KW-1185">Reference proteome</keyword>
<dbReference type="InterPro" id="IPR043504">
    <property type="entry name" value="Peptidase_S1_PA_chymotrypsin"/>
</dbReference>
<name>A0AAV2SQS7_MEGNR</name>
<organism evidence="4 5">
    <name type="scientific">Meganyctiphanes norvegica</name>
    <name type="common">Northern krill</name>
    <name type="synonym">Thysanopoda norvegica</name>
    <dbReference type="NCBI Taxonomy" id="48144"/>
    <lineage>
        <taxon>Eukaryota</taxon>
        <taxon>Metazoa</taxon>
        <taxon>Ecdysozoa</taxon>
        <taxon>Arthropoda</taxon>
        <taxon>Crustacea</taxon>
        <taxon>Multicrustacea</taxon>
        <taxon>Malacostraca</taxon>
        <taxon>Eumalacostraca</taxon>
        <taxon>Eucarida</taxon>
        <taxon>Euphausiacea</taxon>
        <taxon>Euphausiidae</taxon>
        <taxon>Meganyctiphanes</taxon>
    </lineage>
</organism>
<dbReference type="SMART" id="SM00020">
    <property type="entry name" value="Tryp_SPc"/>
    <property type="match status" value="1"/>
</dbReference>
<accession>A0AAV2SQS7</accession>
<dbReference type="InterPro" id="IPR001314">
    <property type="entry name" value="Peptidase_S1A"/>
</dbReference>